<accession>A0A023MGY1</accession>
<dbReference type="SMR" id="A0A023MGY1"/>
<protein>
    <submittedName>
        <fullName evidence="1">Uncharacterized protein</fullName>
    </submittedName>
</protein>
<evidence type="ECO:0000313" key="2">
    <source>
        <dbReference type="Proteomes" id="UP000026908"/>
    </source>
</evidence>
<dbReference type="KEGG" id="vg:19487006"/>
<sequence>MSDRFYTQMAEHFRIPHYELNIALRDHDSPEYKKLEKKAEKSIDTKVGASMSKGKKLTRLDLNKILTELLGTDIEGAKLPLLVLETMIKKVKNKEYKKVEVPEGRLKAPYQEALTECLGVNLDLSTATVKTMKNFLEAINNYE</sequence>
<organism evidence="1 2">
    <name type="scientific">Escherichia phage vB_EcoS_FFH_1</name>
    <dbReference type="NCBI Taxonomy" id="1446489"/>
    <lineage>
        <taxon>Viruses</taxon>
        <taxon>Duplodnaviria</taxon>
        <taxon>Heunggongvirae</taxon>
        <taxon>Uroviricota</taxon>
        <taxon>Caudoviricetes</taxon>
        <taxon>Demerecviridae</taxon>
        <taxon>Markadamsvirinae</taxon>
        <taxon>Tequintavirus</taxon>
        <taxon>Tequintavirus FFH1</taxon>
    </lineage>
</organism>
<name>A0A023MGY1_9CAUD</name>
<dbReference type="RefSeq" id="YP_009031660.1">
    <property type="nucleotide sequence ID" value="NC_024139.1"/>
</dbReference>
<keyword evidence="2" id="KW-1185">Reference proteome</keyword>
<proteinExistence type="predicted"/>
<dbReference type="GeneID" id="19487006"/>
<dbReference type="OrthoDB" id="17353at10239"/>
<evidence type="ECO:0000313" key="1">
    <source>
        <dbReference type="EMBL" id="AHN83471.1"/>
    </source>
</evidence>
<reference evidence="1 2" key="1">
    <citation type="journal article" date="2014" name="Genome Announc.">
        <title>Complete Genome Sequences of Two Escherichia coli O157:H7 Phages Effective in Limiting Contamination of Food Products.</title>
        <authorList>
            <person name="Hong Y."/>
            <person name="Pan Y."/>
            <person name="Harman N.J."/>
            <person name="Ebner P.D."/>
        </authorList>
    </citation>
    <scope>NUCLEOTIDE SEQUENCE [LARGE SCALE GENOMIC DNA]</scope>
</reference>
<dbReference type="Proteomes" id="UP000026908">
    <property type="component" value="Segment"/>
</dbReference>
<dbReference type="EMBL" id="KJ190157">
    <property type="protein sequence ID" value="AHN83471.1"/>
    <property type="molecule type" value="Genomic_DNA"/>
</dbReference>